<feature type="DNA-binding region" description="H-T-H motif" evidence="4">
    <location>
        <begin position="51"/>
        <end position="70"/>
    </location>
</feature>
<evidence type="ECO:0000256" key="4">
    <source>
        <dbReference type="PROSITE-ProRule" id="PRU00335"/>
    </source>
</evidence>
<dbReference type="PANTHER" id="PTHR30055:SF151">
    <property type="entry name" value="TRANSCRIPTIONAL REGULATORY PROTEIN"/>
    <property type="match status" value="1"/>
</dbReference>
<dbReference type="PROSITE" id="PS50977">
    <property type="entry name" value="HTH_TETR_2"/>
    <property type="match status" value="1"/>
</dbReference>
<feature type="domain" description="HTH tetR-type" evidence="5">
    <location>
        <begin position="28"/>
        <end position="88"/>
    </location>
</feature>
<evidence type="ECO:0000313" key="6">
    <source>
        <dbReference type="EMBL" id="HIZ36393.1"/>
    </source>
</evidence>
<dbReference type="GO" id="GO:0045892">
    <property type="term" value="P:negative regulation of DNA-templated transcription"/>
    <property type="evidence" value="ECO:0007669"/>
    <property type="project" value="InterPro"/>
</dbReference>
<dbReference type="Proteomes" id="UP000824037">
    <property type="component" value="Unassembled WGS sequence"/>
</dbReference>
<sequence>MAEDNPLEHTHRLLWEGLPENRKGPRPTLTLEQIVTAGIALADAEGVDALSMRKLSAELGVGTMSLYRYVPNKHELLTLMLDHVLGSQIGRTAPGASWREALTAMAEHGRAMYLRHPWLLQVNLSRPVLGPNAVAQMEENVAGLTELPFGDQETMMVVSAVDAYVTGSVREEILYAQAAAESGLTEDEFWNYQLPVLVRAMESGKFPAMAALSEDVFDAGFESSFTLGLELILDGIEQRVARSGGTGE</sequence>
<gene>
    <name evidence="6" type="ORF">H9815_11490</name>
</gene>
<dbReference type="InterPro" id="IPR004111">
    <property type="entry name" value="Repressor_TetR_C"/>
</dbReference>
<evidence type="ECO:0000313" key="7">
    <source>
        <dbReference type="Proteomes" id="UP000824037"/>
    </source>
</evidence>
<evidence type="ECO:0000256" key="1">
    <source>
        <dbReference type="ARBA" id="ARBA00023015"/>
    </source>
</evidence>
<comment type="caution">
    <text evidence="6">The sequence shown here is derived from an EMBL/GenBank/DDBJ whole genome shotgun (WGS) entry which is preliminary data.</text>
</comment>
<organism evidence="6 7">
    <name type="scientific">Candidatus Ruania gallistercoris</name>
    <dbReference type="NCBI Taxonomy" id="2838746"/>
    <lineage>
        <taxon>Bacteria</taxon>
        <taxon>Bacillati</taxon>
        <taxon>Actinomycetota</taxon>
        <taxon>Actinomycetes</taxon>
        <taxon>Micrococcales</taxon>
        <taxon>Ruaniaceae</taxon>
        <taxon>Ruania</taxon>
    </lineage>
</organism>
<dbReference type="InterPro" id="IPR001647">
    <property type="entry name" value="HTH_TetR"/>
</dbReference>
<dbReference type="Pfam" id="PF00440">
    <property type="entry name" value="TetR_N"/>
    <property type="match status" value="1"/>
</dbReference>
<protein>
    <submittedName>
        <fullName evidence="6">TetR/AcrR family transcriptional regulator</fullName>
    </submittedName>
</protein>
<dbReference type="PANTHER" id="PTHR30055">
    <property type="entry name" value="HTH-TYPE TRANSCRIPTIONAL REGULATOR RUTR"/>
    <property type="match status" value="1"/>
</dbReference>
<reference evidence="6" key="2">
    <citation type="submission" date="2021-04" db="EMBL/GenBank/DDBJ databases">
        <authorList>
            <person name="Gilroy R."/>
        </authorList>
    </citation>
    <scope>NUCLEOTIDE SEQUENCE</scope>
    <source>
        <strain evidence="6">ChiGjej4B4-7305</strain>
    </source>
</reference>
<dbReference type="Gene3D" id="1.10.357.10">
    <property type="entry name" value="Tetracycline Repressor, domain 2"/>
    <property type="match status" value="1"/>
</dbReference>
<dbReference type="InterPro" id="IPR009057">
    <property type="entry name" value="Homeodomain-like_sf"/>
</dbReference>
<dbReference type="InterPro" id="IPR036271">
    <property type="entry name" value="Tet_transcr_reg_TetR-rel_C_sf"/>
</dbReference>
<name>A0A9D2EFB8_9MICO</name>
<evidence type="ECO:0000256" key="2">
    <source>
        <dbReference type="ARBA" id="ARBA00023125"/>
    </source>
</evidence>
<dbReference type="GO" id="GO:0000976">
    <property type="term" value="F:transcription cis-regulatory region binding"/>
    <property type="evidence" value="ECO:0007669"/>
    <property type="project" value="TreeGrafter"/>
</dbReference>
<dbReference type="Gene3D" id="1.10.10.60">
    <property type="entry name" value="Homeodomain-like"/>
    <property type="match status" value="1"/>
</dbReference>
<evidence type="ECO:0000256" key="3">
    <source>
        <dbReference type="ARBA" id="ARBA00023163"/>
    </source>
</evidence>
<dbReference type="AlphaFoldDB" id="A0A9D2EFB8"/>
<dbReference type="GO" id="GO:0003700">
    <property type="term" value="F:DNA-binding transcription factor activity"/>
    <property type="evidence" value="ECO:0007669"/>
    <property type="project" value="TreeGrafter"/>
</dbReference>
<dbReference type="SUPFAM" id="SSF48498">
    <property type="entry name" value="Tetracyclin repressor-like, C-terminal domain"/>
    <property type="match status" value="1"/>
</dbReference>
<keyword evidence="2 4" id="KW-0238">DNA-binding</keyword>
<dbReference type="EMBL" id="DXBY01000197">
    <property type="protein sequence ID" value="HIZ36393.1"/>
    <property type="molecule type" value="Genomic_DNA"/>
</dbReference>
<keyword evidence="1" id="KW-0805">Transcription regulation</keyword>
<accession>A0A9D2EFB8</accession>
<evidence type="ECO:0000259" key="5">
    <source>
        <dbReference type="PROSITE" id="PS50977"/>
    </source>
</evidence>
<dbReference type="Pfam" id="PF02909">
    <property type="entry name" value="TetR_C_1"/>
    <property type="match status" value="1"/>
</dbReference>
<dbReference type="InterPro" id="IPR050109">
    <property type="entry name" value="HTH-type_TetR-like_transc_reg"/>
</dbReference>
<reference evidence="6" key="1">
    <citation type="journal article" date="2021" name="PeerJ">
        <title>Extensive microbial diversity within the chicken gut microbiome revealed by metagenomics and culture.</title>
        <authorList>
            <person name="Gilroy R."/>
            <person name="Ravi A."/>
            <person name="Getino M."/>
            <person name="Pursley I."/>
            <person name="Horton D.L."/>
            <person name="Alikhan N.F."/>
            <person name="Baker D."/>
            <person name="Gharbi K."/>
            <person name="Hall N."/>
            <person name="Watson M."/>
            <person name="Adriaenssens E.M."/>
            <person name="Foster-Nyarko E."/>
            <person name="Jarju S."/>
            <person name="Secka A."/>
            <person name="Antonio M."/>
            <person name="Oren A."/>
            <person name="Chaudhuri R.R."/>
            <person name="La Ragione R."/>
            <person name="Hildebrand F."/>
            <person name="Pallen M.J."/>
        </authorList>
    </citation>
    <scope>NUCLEOTIDE SEQUENCE</scope>
    <source>
        <strain evidence="6">ChiGjej4B4-7305</strain>
    </source>
</reference>
<dbReference type="SUPFAM" id="SSF46689">
    <property type="entry name" value="Homeodomain-like"/>
    <property type="match status" value="1"/>
</dbReference>
<proteinExistence type="predicted"/>
<keyword evidence="3" id="KW-0804">Transcription</keyword>